<gene>
    <name evidence="1" type="ORF">Tci_931635</name>
</gene>
<organism evidence="1">
    <name type="scientific">Tanacetum cinerariifolium</name>
    <name type="common">Dalmatian daisy</name>
    <name type="synonym">Chrysanthemum cinerariifolium</name>
    <dbReference type="NCBI Taxonomy" id="118510"/>
    <lineage>
        <taxon>Eukaryota</taxon>
        <taxon>Viridiplantae</taxon>
        <taxon>Streptophyta</taxon>
        <taxon>Embryophyta</taxon>
        <taxon>Tracheophyta</taxon>
        <taxon>Spermatophyta</taxon>
        <taxon>Magnoliopsida</taxon>
        <taxon>eudicotyledons</taxon>
        <taxon>Gunneridae</taxon>
        <taxon>Pentapetalae</taxon>
        <taxon>asterids</taxon>
        <taxon>campanulids</taxon>
        <taxon>Asterales</taxon>
        <taxon>Asteraceae</taxon>
        <taxon>Asteroideae</taxon>
        <taxon>Anthemideae</taxon>
        <taxon>Anthemidinae</taxon>
        <taxon>Tanacetum</taxon>
    </lineage>
</organism>
<dbReference type="EMBL" id="BKCJ011867828">
    <property type="protein sequence ID" value="GFD59666.1"/>
    <property type="molecule type" value="Genomic_DNA"/>
</dbReference>
<comment type="caution">
    <text evidence="1">The sequence shown here is derived from an EMBL/GenBank/DDBJ whole genome shotgun (WGS) entry which is preliminary data.</text>
</comment>
<evidence type="ECO:0000313" key="1">
    <source>
        <dbReference type="EMBL" id="GFD59666.1"/>
    </source>
</evidence>
<protein>
    <submittedName>
        <fullName evidence="1">Uncharacterized protein</fullName>
    </submittedName>
</protein>
<accession>A0A699XPA0</accession>
<reference evidence="1" key="1">
    <citation type="journal article" date="2019" name="Sci. Rep.">
        <title>Draft genome of Tanacetum cinerariifolium, the natural source of mosquito coil.</title>
        <authorList>
            <person name="Yamashiro T."/>
            <person name="Shiraishi A."/>
            <person name="Satake H."/>
            <person name="Nakayama K."/>
        </authorList>
    </citation>
    <scope>NUCLEOTIDE SEQUENCE</scope>
</reference>
<sequence>MRPESWLGSRVASFSTRTKEGLLNRLSVVGCNTTSCGCASARLPVMKATVTSGASTAMTSAGRFLLPCWLVNGN</sequence>
<dbReference type="AlphaFoldDB" id="A0A699XPA0"/>
<proteinExistence type="predicted"/>
<name>A0A699XPA0_TANCI</name>